<dbReference type="Pfam" id="PF11004">
    <property type="entry name" value="Kdo_hydroxy"/>
    <property type="match status" value="1"/>
</dbReference>
<sequence length="293" mass="32972">MKQESQIIATWIDTDIGTHPDNAALLSALESGKVLHIPAMPFELDDQERALLDPIHASKGRKNISLPPDGPTLIGVDPDSPAHAPLHCLVARYARSARDWIDSLFPQYGAHLIAAPTSLRLHRVETRHTSWRKDDSRLHVDAFPSRPNHGERILRVFMNINPHGEPRVWRVGETFESVAQRFLPRLPRQWPGQASLLHALGITKRYRSRYDHIMLSLHDAMKADIAYQQSCPQESIGFAPGAGWICFSDQTSHAVMAGQFMLEQTFFLQPRDMADPRQSPLAVLETLTGRPLI</sequence>
<dbReference type="Proteomes" id="UP000295611">
    <property type="component" value="Unassembled WGS sequence"/>
</dbReference>
<reference evidence="1 2" key="1">
    <citation type="submission" date="2019-03" db="EMBL/GenBank/DDBJ databases">
        <title>Genomic Encyclopedia of Type Strains, Phase III (KMG-III): the genomes of soil and plant-associated and newly described type strains.</title>
        <authorList>
            <person name="Whitman W."/>
        </authorList>
    </citation>
    <scope>NUCLEOTIDE SEQUENCE [LARGE SCALE GENOMIC DNA]</scope>
    <source>
        <strain evidence="1 2">CECT 8976</strain>
    </source>
</reference>
<evidence type="ECO:0000313" key="2">
    <source>
        <dbReference type="Proteomes" id="UP000295611"/>
    </source>
</evidence>
<comment type="caution">
    <text evidence="1">The sequence shown here is derived from an EMBL/GenBank/DDBJ whole genome shotgun (WGS) entry which is preliminary data.</text>
</comment>
<proteinExistence type="predicted"/>
<protein>
    <submittedName>
        <fullName evidence="1">3-deoxy-D-manno-octulosonic acid hydroxylase-like protein</fullName>
    </submittedName>
</protein>
<organism evidence="1 2">
    <name type="scientific">Paludibacterium purpuratum</name>
    <dbReference type="NCBI Taxonomy" id="1144873"/>
    <lineage>
        <taxon>Bacteria</taxon>
        <taxon>Pseudomonadati</taxon>
        <taxon>Pseudomonadota</taxon>
        <taxon>Betaproteobacteria</taxon>
        <taxon>Neisseriales</taxon>
        <taxon>Chromobacteriaceae</taxon>
        <taxon>Paludibacterium</taxon>
    </lineage>
</organism>
<dbReference type="RefSeq" id="WP_133680853.1">
    <property type="nucleotide sequence ID" value="NZ_SNZP01000007.1"/>
</dbReference>
<gene>
    <name evidence="1" type="ORF">DFP86_107167</name>
</gene>
<name>A0A4R7B5D3_9NEIS</name>
<accession>A0A4R7B5D3</accession>
<dbReference type="InterPro" id="IPR021266">
    <property type="entry name" value="Kdo_hydroxlase"/>
</dbReference>
<keyword evidence="2" id="KW-1185">Reference proteome</keyword>
<evidence type="ECO:0000313" key="1">
    <source>
        <dbReference type="EMBL" id="TDR79801.1"/>
    </source>
</evidence>
<dbReference type="AlphaFoldDB" id="A0A4R7B5D3"/>
<dbReference type="EMBL" id="SNZP01000007">
    <property type="protein sequence ID" value="TDR79801.1"/>
    <property type="molecule type" value="Genomic_DNA"/>
</dbReference>
<dbReference type="OrthoDB" id="21302at2"/>